<sequence length="227" mass="25070">MKHGQITSTDLKSIWRIIAAVALCQLVGGAVCLAFSPHHFWFMNFWLGGAVGTLPGFVLGVVWQVKSAPSSREWIAVACFLGLLAVALTGAAFGFVLPRMQREMANLKALSQLQDERLKQITVFDESGKKRIAGFTDPKILSAFATGIADAVGYAPNHPRYTASWYVVVDGTTRHEFELHLNPRFPQSVTGYFVEKSGNSTSYHGTFKSKGLRSWVQTHLMQDDPNH</sequence>
<keyword evidence="1" id="KW-0472">Membrane</keyword>
<dbReference type="EMBL" id="CP036317">
    <property type="protein sequence ID" value="QDV18427.1"/>
    <property type="molecule type" value="Genomic_DNA"/>
</dbReference>
<proteinExistence type="predicted"/>
<feature type="transmembrane region" description="Helical" evidence="1">
    <location>
        <begin position="75"/>
        <end position="97"/>
    </location>
</feature>
<evidence type="ECO:0000313" key="2">
    <source>
        <dbReference type="EMBL" id="QDV18427.1"/>
    </source>
</evidence>
<protein>
    <submittedName>
        <fullName evidence="2">Uncharacterized protein</fullName>
    </submittedName>
</protein>
<name>A0A518FQ16_9PLAN</name>
<dbReference type="RefSeq" id="WP_145456676.1">
    <property type="nucleotide sequence ID" value="NZ_CP036317.1"/>
</dbReference>
<gene>
    <name evidence="2" type="ORF">Pan153_30850</name>
</gene>
<reference evidence="2 3" key="1">
    <citation type="submission" date="2019-02" db="EMBL/GenBank/DDBJ databases">
        <title>Deep-cultivation of Planctomycetes and their phenomic and genomic characterization uncovers novel biology.</title>
        <authorList>
            <person name="Wiegand S."/>
            <person name="Jogler M."/>
            <person name="Boedeker C."/>
            <person name="Pinto D."/>
            <person name="Vollmers J."/>
            <person name="Rivas-Marin E."/>
            <person name="Kohn T."/>
            <person name="Peeters S.H."/>
            <person name="Heuer A."/>
            <person name="Rast P."/>
            <person name="Oberbeckmann S."/>
            <person name="Bunk B."/>
            <person name="Jeske O."/>
            <person name="Meyerdierks A."/>
            <person name="Storesund J.E."/>
            <person name="Kallscheuer N."/>
            <person name="Luecker S."/>
            <person name="Lage O.M."/>
            <person name="Pohl T."/>
            <person name="Merkel B.J."/>
            <person name="Hornburger P."/>
            <person name="Mueller R.-W."/>
            <person name="Bruemmer F."/>
            <person name="Labrenz M."/>
            <person name="Spormann A.M."/>
            <person name="Op den Camp H."/>
            <person name="Overmann J."/>
            <person name="Amann R."/>
            <person name="Jetten M.S.M."/>
            <person name="Mascher T."/>
            <person name="Medema M.H."/>
            <person name="Devos D.P."/>
            <person name="Kaster A.-K."/>
            <person name="Ovreas L."/>
            <person name="Rohde M."/>
            <person name="Galperin M.Y."/>
            <person name="Jogler C."/>
        </authorList>
    </citation>
    <scope>NUCLEOTIDE SEQUENCE [LARGE SCALE GENOMIC DNA]</scope>
    <source>
        <strain evidence="2 3">Pan153</strain>
    </source>
</reference>
<feature type="transmembrane region" description="Helical" evidence="1">
    <location>
        <begin position="14"/>
        <end position="35"/>
    </location>
</feature>
<evidence type="ECO:0000313" key="3">
    <source>
        <dbReference type="Proteomes" id="UP000320839"/>
    </source>
</evidence>
<accession>A0A518FQ16</accession>
<organism evidence="2 3">
    <name type="scientific">Gimesia panareensis</name>
    <dbReference type="NCBI Taxonomy" id="2527978"/>
    <lineage>
        <taxon>Bacteria</taxon>
        <taxon>Pseudomonadati</taxon>
        <taxon>Planctomycetota</taxon>
        <taxon>Planctomycetia</taxon>
        <taxon>Planctomycetales</taxon>
        <taxon>Planctomycetaceae</taxon>
        <taxon>Gimesia</taxon>
    </lineage>
</organism>
<feature type="transmembrane region" description="Helical" evidence="1">
    <location>
        <begin position="42"/>
        <end position="63"/>
    </location>
</feature>
<keyword evidence="1" id="KW-0812">Transmembrane</keyword>
<keyword evidence="1" id="KW-1133">Transmembrane helix</keyword>
<evidence type="ECO:0000256" key="1">
    <source>
        <dbReference type="SAM" id="Phobius"/>
    </source>
</evidence>
<dbReference type="AlphaFoldDB" id="A0A518FQ16"/>
<dbReference type="Proteomes" id="UP000320839">
    <property type="component" value="Chromosome"/>
</dbReference>